<dbReference type="EMBL" id="CP001814">
    <property type="protein sequence ID" value="ACZ90338.1"/>
    <property type="molecule type" value="Genomic_DNA"/>
</dbReference>
<sequence length="236" mass="25256">MKAFRSVEREGIPGRPARAMAMMNIAMRDVNWPAAPRTCPRITQRNPNDSVEATMDAAAHGVLKSLFPNFDFMPALNAATGQIPSWGDPAHVSGGKAEGAEIATPVVAERSGDGPAFSPAHTPDGVPGHWRPTGPANALDPNLGWLKPFAMTSGMQFRPPLPGGFTSYDQLLRSPEYAAQVNEVKALGSGRAQPGLSWRALPVGRRRAGVRPRSRRVRLHCLPGPVNGQAGAAYRR</sequence>
<accession>D2ARJ8</accession>
<organism evidence="1 2">
    <name type="scientific">Streptosporangium roseum (strain ATCC 12428 / DSM 43021 / JCM 3005 / KCTC 9067 / NCIMB 10171 / NRRL 2505 / NI 9100)</name>
    <dbReference type="NCBI Taxonomy" id="479432"/>
    <lineage>
        <taxon>Bacteria</taxon>
        <taxon>Bacillati</taxon>
        <taxon>Actinomycetota</taxon>
        <taxon>Actinomycetes</taxon>
        <taxon>Streptosporangiales</taxon>
        <taxon>Streptosporangiaceae</taxon>
        <taxon>Streptosporangium</taxon>
    </lineage>
</organism>
<reference evidence="1 2" key="1">
    <citation type="journal article" date="2010" name="Stand. Genomic Sci.">
        <title>Complete genome sequence of Streptosporangium roseum type strain (NI 9100).</title>
        <authorList>
            <person name="Nolan M."/>
            <person name="Sikorski J."/>
            <person name="Jando M."/>
            <person name="Lucas S."/>
            <person name="Lapidus A."/>
            <person name="Glavina Del Rio T."/>
            <person name="Chen F."/>
            <person name="Tice H."/>
            <person name="Pitluck S."/>
            <person name="Cheng J.F."/>
            <person name="Chertkov O."/>
            <person name="Sims D."/>
            <person name="Meincke L."/>
            <person name="Brettin T."/>
            <person name="Han C."/>
            <person name="Detter J.C."/>
            <person name="Bruce D."/>
            <person name="Goodwin L."/>
            <person name="Land M."/>
            <person name="Hauser L."/>
            <person name="Chang Y.J."/>
            <person name="Jeffries C.D."/>
            <person name="Ivanova N."/>
            <person name="Mavromatis K."/>
            <person name="Mikhailova N."/>
            <person name="Chen A."/>
            <person name="Palaniappan K."/>
            <person name="Chain P."/>
            <person name="Rohde M."/>
            <person name="Goker M."/>
            <person name="Bristow J."/>
            <person name="Eisen J.A."/>
            <person name="Markowitz V."/>
            <person name="Hugenholtz P."/>
            <person name="Kyrpides N.C."/>
            <person name="Klenk H.P."/>
        </authorList>
    </citation>
    <scope>NUCLEOTIDE SEQUENCE [LARGE SCALE GENOMIC DNA]</scope>
    <source>
        <strain evidence="2">ATCC 12428 / DSM 43021 / JCM 3005 / NI 9100</strain>
    </source>
</reference>
<dbReference type="KEGG" id="sro:Sros_7665"/>
<dbReference type="STRING" id="479432.Sros_7665"/>
<evidence type="ECO:0000313" key="1">
    <source>
        <dbReference type="EMBL" id="ACZ90338.1"/>
    </source>
</evidence>
<dbReference type="SUPFAM" id="SSF48317">
    <property type="entry name" value="Acid phosphatase/Vanadium-dependent haloperoxidase"/>
    <property type="match status" value="1"/>
</dbReference>
<name>D2ARJ8_STRRD</name>
<dbReference type="AlphaFoldDB" id="D2ARJ8"/>
<evidence type="ECO:0000313" key="2">
    <source>
        <dbReference type="Proteomes" id="UP000002029"/>
    </source>
</evidence>
<keyword evidence="2" id="KW-1185">Reference proteome</keyword>
<dbReference type="Gene3D" id="1.10.606.20">
    <property type="match status" value="1"/>
</dbReference>
<protein>
    <submittedName>
        <fullName evidence="1">Uncharacterized protein</fullName>
    </submittedName>
</protein>
<dbReference type="Proteomes" id="UP000002029">
    <property type="component" value="Chromosome"/>
</dbReference>
<proteinExistence type="predicted"/>
<dbReference type="InterPro" id="IPR036938">
    <property type="entry name" value="PAP2/HPO_sf"/>
</dbReference>
<gene>
    <name evidence="1" type="ordered locus">Sros_7665</name>
</gene>
<dbReference type="eggNOG" id="COG0671">
    <property type="taxonomic scope" value="Bacteria"/>
</dbReference>
<dbReference type="HOGENOM" id="CLU_1174919_0_0_11"/>